<dbReference type="InterPro" id="IPR037066">
    <property type="entry name" value="Plug_dom_sf"/>
</dbReference>
<dbReference type="InterPro" id="IPR023996">
    <property type="entry name" value="TonB-dep_OMP_SusC/RagA"/>
</dbReference>
<keyword evidence="7" id="KW-0408">Iron</keyword>
<keyword evidence="11 12" id="KW-0998">Cell outer membrane</keyword>
<keyword evidence="5 12" id="KW-0812">Transmembrane</keyword>
<evidence type="ECO:0000256" key="11">
    <source>
        <dbReference type="ARBA" id="ARBA00023237"/>
    </source>
</evidence>
<dbReference type="PANTHER" id="PTHR30069:SF29">
    <property type="entry name" value="HEMOGLOBIN AND HEMOGLOBIN-HAPTOGLOBIN-BINDING PROTEIN 1-RELATED"/>
    <property type="match status" value="1"/>
</dbReference>
<dbReference type="EMBL" id="FUYQ01000014">
    <property type="protein sequence ID" value="SKB62913.1"/>
    <property type="molecule type" value="Genomic_DNA"/>
</dbReference>
<dbReference type="PROSITE" id="PS52016">
    <property type="entry name" value="TONB_DEPENDENT_REC_3"/>
    <property type="match status" value="1"/>
</dbReference>
<dbReference type="Gene3D" id="2.170.130.10">
    <property type="entry name" value="TonB-dependent receptor, plug domain"/>
    <property type="match status" value="1"/>
</dbReference>
<dbReference type="InterPro" id="IPR000531">
    <property type="entry name" value="Beta-barrel_TonB"/>
</dbReference>
<evidence type="ECO:0000256" key="4">
    <source>
        <dbReference type="ARBA" id="ARBA00022496"/>
    </source>
</evidence>
<evidence type="ECO:0000259" key="14">
    <source>
        <dbReference type="SMART" id="SM00965"/>
    </source>
</evidence>
<dbReference type="SMART" id="SM00965">
    <property type="entry name" value="STN"/>
    <property type="match status" value="1"/>
</dbReference>
<evidence type="ECO:0000313" key="15">
    <source>
        <dbReference type="EMBL" id="SKB62913.1"/>
    </source>
</evidence>
<dbReference type="GO" id="GO:0015344">
    <property type="term" value="F:siderophore uptake transmembrane transporter activity"/>
    <property type="evidence" value="ECO:0007669"/>
    <property type="project" value="TreeGrafter"/>
</dbReference>
<keyword evidence="4" id="KW-0406">Ion transport</keyword>
<evidence type="ECO:0000256" key="7">
    <source>
        <dbReference type="ARBA" id="ARBA00023004"/>
    </source>
</evidence>
<evidence type="ECO:0000256" key="2">
    <source>
        <dbReference type="ARBA" id="ARBA00022448"/>
    </source>
</evidence>
<keyword evidence="16" id="KW-1185">Reference proteome</keyword>
<evidence type="ECO:0000256" key="3">
    <source>
        <dbReference type="ARBA" id="ARBA00022452"/>
    </source>
</evidence>
<feature type="domain" description="Secretin/TonB short N-terminal" evidence="14">
    <location>
        <begin position="72"/>
        <end position="123"/>
    </location>
</feature>
<dbReference type="Gene3D" id="2.60.40.1120">
    <property type="entry name" value="Carboxypeptidase-like, regulatory domain"/>
    <property type="match status" value="1"/>
</dbReference>
<comment type="similarity">
    <text evidence="12 13">Belongs to the TonB-dependent receptor family.</text>
</comment>
<comment type="subcellular location">
    <subcellularLocation>
        <location evidence="1 12">Cell outer membrane</location>
        <topology evidence="1 12">Multi-pass membrane protein</topology>
    </subcellularLocation>
</comment>
<keyword evidence="6" id="KW-0732">Signal</keyword>
<evidence type="ECO:0000256" key="8">
    <source>
        <dbReference type="ARBA" id="ARBA00023077"/>
    </source>
</evidence>
<evidence type="ECO:0000256" key="1">
    <source>
        <dbReference type="ARBA" id="ARBA00004571"/>
    </source>
</evidence>
<keyword evidence="9 12" id="KW-0472">Membrane</keyword>
<keyword evidence="2 12" id="KW-0813">Transport</keyword>
<dbReference type="GO" id="GO:0009279">
    <property type="term" value="C:cell outer membrane"/>
    <property type="evidence" value="ECO:0007669"/>
    <property type="project" value="UniProtKB-SubCell"/>
</dbReference>
<dbReference type="InterPro" id="IPR036942">
    <property type="entry name" value="Beta-barrel_TonB_sf"/>
</dbReference>
<dbReference type="InterPro" id="IPR011662">
    <property type="entry name" value="Secretin/TonB_short_N"/>
</dbReference>
<reference evidence="16" key="1">
    <citation type="submission" date="2017-02" db="EMBL/GenBank/DDBJ databases">
        <authorList>
            <person name="Varghese N."/>
            <person name="Submissions S."/>
        </authorList>
    </citation>
    <scope>NUCLEOTIDE SEQUENCE [LARGE SCALE GENOMIC DNA]</scope>
    <source>
        <strain evidence="16">DSM 24967</strain>
    </source>
</reference>
<keyword evidence="10" id="KW-0675">Receptor</keyword>
<dbReference type="Pfam" id="PF07715">
    <property type="entry name" value="Plug"/>
    <property type="match status" value="1"/>
</dbReference>
<dbReference type="InterPro" id="IPR039426">
    <property type="entry name" value="TonB-dep_rcpt-like"/>
</dbReference>
<dbReference type="Proteomes" id="UP000190852">
    <property type="component" value="Unassembled WGS sequence"/>
</dbReference>
<dbReference type="NCBIfam" id="TIGR04057">
    <property type="entry name" value="SusC_RagA_signa"/>
    <property type="match status" value="1"/>
</dbReference>
<evidence type="ECO:0000256" key="12">
    <source>
        <dbReference type="PROSITE-ProRule" id="PRU01360"/>
    </source>
</evidence>
<evidence type="ECO:0000313" key="16">
    <source>
        <dbReference type="Proteomes" id="UP000190852"/>
    </source>
</evidence>
<dbReference type="SUPFAM" id="SSF56935">
    <property type="entry name" value="Porins"/>
    <property type="match status" value="1"/>
</dbReference>
<organism evidence="15 16">
    <name type="scientific">Parabacteroides chartae</name>
    <dbReference type="NCBI Taxonomy" id="1037355"/>
    <lineage>
        <taxon>Bacteria</taxon>
        <taxon>Pseudomonadati</taxon>
        <taxon>Bacteroidota</taxon>
        <taxon>Bacteroidia</taxon>
        <taxon>Bacteroidales</taxon>
        <taxon>Tannerellaceae</taxon>
        <taxon>Parabacteroides</taxon>
    </lineage>
</organism>
<evidence type="ECO:0000256" key="9">
    <source>
        <dbReference type="ARBA" id="ARBA00023136"/>
    </source>
</evidence>
<dbReference type="GO" id="GO:0044718">
    <property type="term" value="P:siderophore transmembrane transport"/>
    <property type="evidence" value="ECO:0007669"/>
    <property type="project" value="TreeGrafter"/>
</dbReference>
<keyword evidence="3 12" id="KW-1134">Transmembrane beta strand</keyword>
<name>A0A1T5CUB0_9BACT</name>
<dbReference type="Gene3D" id="2.40.170.20">
    <property type="entry name" value="TonB-dependent receptor, beta-barrel domain"/>
    <property type="match status" value="1"/>
</dbReference>
<dbReference type="Pfam" id="PF00593">
    <property type="entry name" value="TonB_dep_Rec_b-barrel"/>
    <property type="match status" value="1"/>
</dbReference>
<sequence>MNNFVTNKSFRSYLDLLLKIPMAMKITAALLFIFLFQANAEIAYSQSTRISLNLNNATVEQVLNAIEENSDFYFLYNSKLINVDRKVDVRAKEKSIESVLNEVFKNTNVQYKVEDKQIILSNKSATIQQQQKTISAVVMDPKLNEPIIGANVVIKGTTNGTITDMDGKFTLTSSSPNDVILISYIGYIPLEIKASDIKDSKIFLKDDTQKLEEIVVVGYGTQKKVNLTGSVANVDSKLMESRPMTSVSAGLQGLLPGVTVTQRSGQPGSDNGTIRVRGTGTFNNANPMVIVDGVEASMNDLDPNDIQSVSVLKDAASSAIYGSKAANGVILVTTKRGKAGKASINYSANFGWQSPTELPEYVTSAQYATLTNEARAYAGKTPLYTAEQIQKYADGSDPYNYPNTNWQDLLYTESGFQQQHNISINGGDEKVRYMTSVGYQGQDGIIKHASKDQYNVRVNVDANPTSKLESNFSISYSNIALEEPTNPYVGGLAQIFRQVNMISPMVPYKKEDGTYGTIGDGNPIAWIDMDATTNKKRHNMLGVGSLKYSFLPELSIKGQASYKLYAEDSNEMRKDIQYNPNKYHGPNQMWQKDTFEDQVMGDIMLEYKKSFGLHNLNVLAGFHSELYKYKYTMAYRKNFPSNDLTDINAGSSDGAKAEGYTRELAMLSWLGRVNYDYAGKYLLEANIRYDGSSRFADGNRWGAFPSFSAGWRISEEEFFESYRETVNSLKLRASWGMLGNQNINSDYYPTVSTMTLGKNYPMGGSLVSGAYTQYAKNPNLKWEETTTYGVGIDVALIDKLNVTLDYYNKTTSGILMKVPTAETYALADFYDNVGKVENNGFEMSVDYKDRFGKVDFSVGGNISYNHNEIKNLGGVDEMIESGDGYVSIKRVGEAMNSFYGYRTAGLYQSQEDINNWATYGIRNAKILPGDIRYVDVTGDGKINADDRVILNSSDPKFTFGFNLSAQYAGFDVMAFFQGAAGVKGYLGIEAIGSINGDDAKPAALWMDRWTPENKNAKYPRVVETLNGPSMPSTTSDFWLQNANYLRLKNLQVGYTFNKSLLQRVGISKLRVYYSAQNILTFTSFLKGWDPEAPSGRGNFYPQTQVHSVGLNLTF</sequence>
<dbReference type="InterPro" id="IPR012910">
    <property type="entry name" value="Plug_dom"/>
</dbReference>
<dbReference type="Pfam" id="PF13715">
    <property type="entry name" value="CarbopepD_reg_2"/>
    <property type="match status" value="1"/>
</dbReference>
<dbReference type="AlphaFoldDB" id="A0A1T5CUB0"/>
<accession>A0A1T5CUB0</accession>
<protein>
    <submittedName>
        <fullName evidence="15">TonB-linked outer membrane protein, SusC/RagA family</fullName>
    </submittedName>
</protein>
<evidence type="ECO:0000256" key="5">
    <source>
        <dbReference type="ARBA" id="ARBA00022692"/>
    </source>
</evidence>
<gene>
    <name evidence="15" type="ORF">SAMN05660349_02085</name>
</gene>
<dbReference type="FunFam" id="2.170.130.10:FF:000003">
    <property type="entry name" value="SusC/RagA family TonB-linked outer membrane protein"/>
    <property type="match status" value="1"/>
</dbReference>
<proteinExistence type="inferred from homology"/>
<evidence type="ECO:0000256" key="6">
    <source>
        <dbReference type="ARBA" id="ARBA00022729"/>
    </source>
</evidence>
<keyword evidence="8 13" id="KW-0798">TonB box</keyword>
<dbReference type="SUPFAM" id="SSF49464">
    <property type="entry name" value="Carboxypeptidase regulatory domain-like"/>
    <property type="match status" value="1"/>
</dbReference>
<dbReference type="Pfam" id="PF07660">
    <property type="entry name" value="STN"/>
    <property type="match status" value="1"/>
</dbReference>
<dbReference type="NCBIfam" id="TIGR04056">
    <property type="entry name" value="OMP_RagA_SusC"/>
    <property type="match status" value="1"/>
</dbReference>
<dbReference type="PANTHER" id="PTHR30069">
    <property type="entry name" value="TONB-DEPENDENT OUTER MEMBRANE RECEPTOR"/>
    <property type="match status" value="1"/>
</dbReference>
<dbReference type="InterPro" id="IPR023997">
    <property type="entry name" value="TonB-dep_OMP_SusC/RagA_CS"/>
</dbReference>
<evidence type="ECO:0000256" key="10">
    <source>
        <dbReference type="ARBA" id="ARBA00023170"/>
    </source>
</evidence>
<evidence type="ECO:0000256" key="13">
    <source>
        <dbReference type="RuleBase" id="RU003357"/>
    </source>
</evidence>
<dbReference type="InterPro" id="IPR008969">
    <property type="entry name" value="CarboxyPept-like_regulatory"/>
</dbReference>
<keyword evidence="4" id="KW-0410">Iron transport</keyword>